<dbReference type="CDD" id="cd07326">
    <property type="entry name" value="M56_BlaR1_MecR1_like"/>
    <property type="match status" value="1"/>
</dbReference>
<dbReference type="PANTHER" id="PTHR34978">
    <property type="entry name" value="POSSIBLE SENSOR-TRANSDUCER PROTEIN BLAR"/>
    <property type="match status" value="1"/>
</dbReference>
<evidence type="ECO:0000313" key="3">
    <source>
        <dbReference type="EMBL" id="AXK34393.1"/>
    </source>
</evidence>
<feature type="domain" description="Peptidase M56" evidence="2">
    <location>
        <begin position="79"/>
        <end position="264"/>
    </location>
</feature>
<dbReference type="EMBL" id="CP031320">
    <property type="protein sequence ID" value="AXK34393.1"/>
    <property type="molecule type" value="Genomic_DNA"/>
</dbReference>
<evidence type="ECO:0000256" key="1">
    <source>
        <dbReference type="SAM" id="Phobius"/>
    </source>
</evidence>
<name>A0A345XRX7_9ACTN</name>
<dbReference type="KEGG" id="sarm:DVA86_18815"/>
<dbReference type="PANTHER" id="PTHR34978:SF3">
    <property type="entry name" value="SLR0241 PROTEIN"/>
    <property type="match status" value="1"/>
</dbReference>
<keyword evidence="4" id="KW-1185">Reference proteome</keyword>
<proteinExistence type="predicted"/>
<dbReference type="Proteomes" id="UP000254425">
    <property type="component" value="Chromosome"/>
</dbReference>
<evidence type="ECO:0000313" key="4">
    <source>
        <dbReference type="Proteomes" id="UP000254425"/>
    </source>
</evidence>
<feature type="transmembrane region" description="Helical" evidence="1">
    <location>
        <begin position="32"/>
        <end position="57"/>
    </location>
</feature>
<reference evidence="3 4" key="1">
    <citation type="submission" date="2018-07" db="EMBL/GenBank/DDBJ databases">
        <title>Draft genome of the type strain Streptomyces armeniacus ATCC 15676.</title>
        <authorList>
            <person name="Labana P."/>
            <person name="Gosse J.T."/>
            <person name="Boddy C.N."/>
        </authorList>
    </citation>
    <scope>NUCLEOTIDE SEQUENCE [LARGE SCALE GENOMIC DNA]</scope>
    <source>
        <strain evidence="3 4">ATCC 15676</strain>
    </source>
</reference>
<dbReference type="InterPro" id="IPR052173">
    <property type="entry name" value="Beta-lactam_resp_regulator"/>
</dbReference>
<keyword evidence="1" id="KW-0472">Membrane</keyword>
<dbReference type="AlphaFoldDB" id="A0A345XRX7"/>
<keyword evidence="1" id="KW-0812">Transmembrane</keyword>
<sequence length="318" mass="33002">MRGQPDGQGTAATAAGGRVRTRRRPLLGNRAFWTLVATAAAVRAAIAVSSCCVVVLLAQRAAGHGAAALWSGTPSPLPATAAVAVTAVGLLVGAVTAVRLARASLAFRRHVSAMRTQGPAAARDASSRLRMAGRVTVVRDQRPFALTYGLIRPRVLISCGLLEILDPVELDAVLAHEREHVRSRDPLKAALVRVLVGRYFFLPLFRHLGERYTDGRELAADRRAVAAYGVPAVAGALLKVVETPRWASATPAAAMGAAGLLDARIGQLETGDAAPVRSLGFFRLSASIAGAVVLTWALAGTAVLMASSSPVGCVLMAG</sequence>
<organism evidence="3 4">
    <name type="scientific">Streptomyces armeniacus</name>
    <dbReference type="NCBI Taxonomy" id="83291"/>
    <lineage>
        <taxon>Bacteria</taxon>
        <taxon>Bacillati</taxon>
        <taxon>Actinomycetota</taxon>
        <taxon>Actinomycetes</taxon>
        <taxon>Kitasatosporales</taxon>
        <taxon>Streptomycetaceae</taxon>
        <taxon>Streptomyces</taxon>
    </lineage>
</organism>
<dbReference type="Pfam" id="PF05569">
    <property type="entry name" value="Peptidase_M56"/>
    <property type="match status" value="1"/>
</dbReference>
<evidence type="ECO:0000259" key="2">
    <source>
        <dbReference type="Pfam" id="PF05569"/>
    </source>
</evidence>
<feature type="transmembrane region" description="Helical" evidence="1">
    <location>
        <begin position="77"/>
        <end position="100"/>
    </location>
</feature>
<accession>A0A345XRX7</accession>
<feature type="transmembrane region" description="Helical" evidence="1">
    <location>
        <begin position="284"/>
        <end position="306"/>
    </location>
</feature>
<protein>
    <submittedName>
        <fullName evidence="3">M56 family peptidase</fullName>
    </submittedName>
</protein>
<dbReference type="InterPro" id="IPR008756">
    <property type="entry name" value="Peptidase_M56"/>
</dbReference>
<keyword evidence="1" id="KW-1133">Transmembrane helix</keyword>
<gene>
    <name evidence="3" type="ORF">DVA86_18815</name>
</gene>
<dbReference type="Gene3D" id="3.30.2010.10">
    <property type="entry name" value="Metalloproteases ('zincins'), catalytic domain"/>
    <property type="match status" value="1"/>
</dbReference>